<feature type="domain" description="ABC transmembrane type-1" evidence="9">
    <location>
        <begin position="318"/>
        <end position="506"/>
    </location>
</feature>
<feature type="transmembrane region" description="Helical" evidence="8">
    <location>
        <begin position="321"/>
        <end position="344"/>
    </location>
</feature>
<feature type="domain" description="ABC transmembrane type-1" evidence="9">
    <location>
        <begin position="50"/>
        <end position="238"/>
    </location>
</feature>
<dbReference type="PROSITE" id="PS50928">
    <property type="entry name" value="ABC_TM1"/>
    <property type="match status" value="2"/>
</dbReference>
<feature type="transmembrane region" description="Helical" evidence="8">
    <location>
        <begin position="219"/>
        <end position="238"/>
    </location>
</feature>
<accession>A0A6J6EF97</accession>
<comment type="subcellular location">
    <subcellularLocation>
        <location evidence="1">Cell inner membrane</location>
        <topology evidence="1">Multi-pass membrane protein</topology>
    </subcellularLocation>
</comment>
<dbReference type="GO" id="GO:0055085">
    <property type="term" value="P:transmembrane transport"/>
    <property type="evidence" value="ECO:0007669"/>
    <property type="project" value="InterPro"/>
</dbReference>
<dbReference type="GO" id="GO:0005886">
    <property type="term" value="C:plasma membrane"/>
    <property type="evidence" value="ECO:0007669"/>
    <property type="project" value="UniProtKB-SubCell"/>
</dbReference>
<feature type="transmembrane region" description="Helical" evidence="8">
    <location>
        <begin position="350"/>
        <end position="374"/>
    </location>
</feature>
<feature type="transmembrane region" description="Helical" evidence="8">
    <location>
        <begin position="85"/>
        <end position="109"/>
    </location>
</feature>
<dbReference type="PANTHER" id="PTHR43357">
    <property type="entry name" value="INNER MEMBRANE ABC TRANSPORTER PERMEASE PROTEIN YDCV"/>
    <property type="match status" value="1"/>
</dbReference>
<keyword evidence="5 8" id="KW-0812">Transmembrane</keyword>
<reference evidence="10" key="1">
    <citation type="submission" date="2020-05" db="EMBL/GenBank/DDBJ databases">
        <authorList>
            <person name="Chiriac C."/>
            <person name="Salcher M."/>
            <person name="Ghai R."/>
            <person name="Kavagutti S V."/>
        </authorList>
    </citation>
    <scope>NUCLEOTIDE SEQUENCE</scope>
</reference>
<dbReference type="InterPro" id="IPR000515">
    <property type="entry name" value="MetI-like"/>
</dbReference>
<keyword evidence="6 8" id="KW-1133">Transmembrane helix</keyword>
<keyword evidence="2" id="KW-0813">Transport</keyword>
<evidence type="ECO:0000256" key="6">
    <source>
        <dbReference type="ARBA" id="ARBA00022989"/>
    </source>
</evidence>
<evidence type="ECO:0000256" key="7">
    <source>
        <dbReference type="ARBA" id="ARBA00023136"/>
    </source>
</evidence>
<evidence type="ECO:0000256" key="4">
    <source>
        <dbReference type="ARBA" id="ARBA00022519"/>
    </source>
</evidence>
<evidence type="ECO:0000256" key="2">
    <source>
        <dbReference type="ARBA" id="ARBA00022448"/>
    </source>
</evidence>
<dbReference type="EMBL" id="CAEZTQ010000119">
    <property type="protein sequence ID" value="CAB4575221.1"/>
    <property type="molecule type" value="Genomic_DNA"/>
</dbReference>
<evidence type="ECO:0000259" key="9">
    <source>
        <dbReference type="PROSITE" id="PS50928"/>
    </source>
</evidence>
<feature type="transmembrane region" description="Helical" evidence="8">
    <location>
        <begin position="177"/>
        <end position="198"/>
    </location>
</feature>
<evidence type="ECO:0000256" key="1">
    <source>
        <dbReference type="ARBA" id="ARBA00004429"/>
    </source>
</evidence>
<keyword evidence="7 8" id="KW-0472">Membrane</keyword>
<evidence type="ECO:0000256" key="3">
    <source>
        <dbReference type="ARBA" id="ARBA00022475"/>
    </source>
</evidence>
<evidence type="ECO:0000313" key="10">
    <source>
        <dbReference type="EMBL" id="CAB4575221.1"/>
    </source>
</evidence>
<keyword evidence="4" id="KW-0997">Cell inner membrane</keyword>
<feature type="transmembrane region" description="Helical" evidence="8">
    <location>
        <begin position="49"/>
        <end position="73"/>
    </location>
</feature>
<dbReference type="AlphaFoldDB" id="A0A6J6EF97"/>
<feature type="transmembrane region" description="Helical" evidence="8">
    <location>
        <begin position="12"/>
        <end position="37"/>
    </location>
</feature>
<evidence type="ECO:0000256" key="5">
    <source>
        <dbReference type="ARBA" id="ARBA00022692"/>
    </source>
</evidence>
<dbReference type="InterPro" id="IPR035906">
    <property type="entry name" value="MetI-like_sf"/>
</dbReference>
<dbReference type="Pfam" id="PF00528">
    <property type="entry name" value="BPD_transp_1"/>
    <property type="match status" value="2"/>
</dbReference>
<dbReference type="CDD" id="cd06261">
    <property type="entry name" value="TM_PBP2"/>
    <property type="match status" value="2"/>
</dbReference>
<evidence type="ECO:0000256" key="8">
    <source>
        <dbReference type="SAM" id="Phobius"/>
    </source>
</evidence>
<gene>
    <name evidence="10" type="ORF">UFOPK1704_00672</name>
</gene>
<organism evidence="10">
    <name type="scientific">freshwater metagenome</name>
    <dbReference type="NCBI Taxonomy" id="449393"/>
    <lineage>
        <taxon>unclassified sequences</taxon>
        <taxon>metagenomes</taxon>
        <taxon>ecological metagenomes</taxon>
    </lineage>
</organism>
<dbReference type="PANTHER" id="PTHR43357:SF4">
    <property type="entry name" value="INNER MEMBRANE ABC TRANSPORTER PERMEASE PROTEIN YDCV"/>
    <property type="match status" value="1"/>
</dbReference>
<keyword evidence="3" id="KW-1003">Cell membrane</keyword>
<feature type="transmembrane region" description="Helical" evidence="8">
    <location>
        <begin position="116"/>
        <end position="137"/>
    </location>
</feature>
<proteinExistence type="predicted"/>
<dbReference type="Gene3D" id="1.10.3720.10">
    <property type="entry name" value="MetI-like"/>
    <property type="match status" value="2"/>
</dbReference>
<protein>
    <submittedName>
        <fullName evidence="10">Unannotated protein</fullName>
    </submittedName>
</protein>
<sequence length="508" mass="54661">MTRSQLGLAAAPWVFLGVFFVAPVVMTLAIFSDITVLQETITNSFFIKIAWFSLWQAMLSVVVTLLIGLPATWALSRVSFPGSQILRGILSAPFVMPAVVVASGVLAVLPADNNTGLIPILWAHAMFNISVVLRIVGPRWELLDQRLEHAAATLGAHPMHTFRHVVWPHIKNSTMNAALLIFIYCFTSFGVIVIVGGFQRRTMEAEIFTQAIRLGDTSTATALALIQIAMIGLVFAIVRTRSGREISAQHIQRRPPLSSTTHNRWIVGGAIASAVAVVGLPLVATLWRSIYSRSTQSFTVSGWESLLDARLPGMAYSATEVLTNSAMFAVLAAAVCVPLSLAAVVSNNRFLFFVSSLPVVVSAATLGIGLIITFDVDPIAWRSQWWLLPVVHAVIAFPLTTRTLHPSYTAIPASLRHSATVLGASPLRTFFHVEMPIMKSALWRATGLSMAVSLGEFGATSFLSRSGTTTMPIAIGQLMGTVGQAPQQAAFALSATFIIVTIGVMSRA</sequence>
<feature type="transmembrane region" description="Helical" evidence="8">
    <location>
        <begin position="488"/>
        <end position="506"/>
    </location>
</feature>
<name>A0A6J6EF97_9ZZZZ</name>
<feature type="transmembrane region" description="Helical" evidence="8">
    <location>
        <begin position="265"/>
        <end position="287"/>
    </location>
</feature>
<dbReference type="SUPFAM" id="SSF161098">
    <property type="entry name" value="MetI-like"/>
    <property type="match status" value="2"/>
</dbReference>